<evidence type="ECO:0000256" key="6">
    <source>
        <dbReference type="ARBA" id="ARBA00023274"/>
    </source>
</evidence>
<dbReference type="Gene3D" id="3.40.50.410">
    <property type="entry name" value="von Willebrand factor, type A domain"/>
    <property type="match status" value="1"/>
</dbReference>
<organism evidence="9 10">
    <name type="scientific">Brevibacillus reuszeri</name>
    <dbReference type="NCBI Taxonomy" id="54915"/>
    <lineage>
        <taxon>Bacteria</taxon>
        <taxon>Bacillati</taxon>
        <taxon>Bacillota</taxon>
        <taxon>Bacilli</taxon>
        <taxon>Bacillales</taxon>
        <taxon>Paenibacillaceae</taxon>
        <taxon>Brevibacillus</taxon>
    </lineage>
</organism>
<dbReference type="SUPFAM" id="SSF53300">
    <property type="entry name" value="vWA-like"/>
    <property type="match status" value="1"/>
</dbReference>
<dbReference type="GO" id="GO:0003723">
    <property type="term" value="F:RNA binding"/>
    <property type="evidence" value="ECO:0007669"/>
    <property type="project" value="UniProtKB-KW"/>
</dbReference>
<dbReference type="GO" id="GO:1990904">
    <property type="term" value="C:ribonucleoprotein complex"/>
    <property type="evidence" value="ECO:0007669"/>
    <property type="project" value="UniProtKB-KW"/>
</dbReference>
<reference evidence="10" key="1">
    <citation type="submission" date="2015-07" db="EMBL/GenBank/DDBJ databases">
        <title>Genome sequencing project for genomic taxonomy and phylogenomics of Bacillus-like bacteria.</title>
        <authorList>
            <person name="Liu B."/>
            <person name="Wang J."/>
            <person name="Zhu Y."/>
            <person name="Liu G."/>
            <person name="Chen Q."/>
            <person name="Chen Z."/>
            <person name="Lan J."/>
            <person name="Che J."/>
            <person name="Ge C."/>
            <person name="Shi H."/>
            <person name="Pan Z."/>
            <person name="Liu X."/>
        </authorList>
    </citation>
    <scope>NUCLEOTIDE SEQUENCE [LARGE SCALE GENOMIC DNA]</scope>
    <source>
        <strain evidence="10">DSM 9887</strain>
    </source>
</reference>
<reference evidence="9" key="2">
    <citation type="submission" date="2015-07" db="EMBL/GenBank/DDBJ databases">
        <title>MeaNS - Measles Nucleotide Surveillance Program.</title>
        <authorList>
            <person name="Tran T."/>
            <person name="Druce J."/>
        </authorList>
    </citation>
    <scope>NUCLEOTIDE SEQUENCE</scope>
    <source>
        <strain evidence="9">DSM 9887</strain>
    </source>
</reference>
<dbReference type="InterPro" id="IPR008858">
    <property type="entry name" value="TROVE_dom"/>
</dbReference>
<evidence type="ECO:0000313" key="10">
    <source>
        <dbReference type="Proteomes" id="UP000036834"/>
    </source>
</evidence>
<evidence type="ECO:0000313" key="9">
    <source>
        <dbReference type="EMBL" id="KNB70804.1"/>
    </source>
</evidence>
<keyword evidence="4" id="KW-0479">Metal-binding</keyword>
<feature type="domain" description="TROVE" evidence="7">
    <location>
        <begin position="15"/>
        <end position="326"/>
    </location>
</feature>
<accession>A0A0K9YQ09</accession>
<comment type="similarity">
    <text evidence="2">Belongs to the Ro 60 kDa family.</text>
</comment>
<reference evidence="8 11" key="3">
    <citation type="submission" date="2019-06" db="EMBL/GenBank/DDBJ databases">
        <title>Whole genome shotgun sequence of Brevibacillus reuszeri NBRC 15719.</title>
        <authorList>
            <person name="Hosoyama A."/>
            <person name="Uohara A."/>
            <person name="Ohji S."/>
            <person name="Ichikawa N."/>
        </authorList>
    </citation>
    <scope>NUCLEOTIDE SEQUENCE [LARGE SCALE GENOMIC DNA]</scope>
    <source>
        <strain evidence="8 11">NBRC 15719</strain>
    </source>
</reference>
<dbReference type="Proteomes" id="UP000036834">
    <property type="component" value="Unassembled WGS sequence"/>
</dbReference>
<dbReference type="STRING" id="54915.ADS79_18270"/>
<evidence type="ECO:0000256" key="5">
    <source>
        <dbReference type="ARBA" id="ARBA00022884"/>
    </source>
</evidence>
<dbReference type="Proteomes" id="UP000319578">
    <property type="component" value="Unassembled WGS sequence"/>
</dbReference>
<dbReference type="Pfam" id="PF05731">
    <property type="entry name" value="TROVE"/>
    <property type="match status" value="1"/>
</dbReference>
<gene>
    <name evidence="8" type="primary">rsr</name>
    <name evidence="9" type="ORF">ADS79_18270</name>
    <name evidence="8" type="ORF">BRE01_06950</name>
</gene>
<dbReference type="RefSeq" id="WP_049739824.1">
    <property type="nucleotide sequence ID" value="NZ_BJON01000002.1"/>
</dbReference>
<evidence type="ECO:0000256" key="2">
    <source>
        <dbReference type="ARBA" id="ARBA00007814"/>
    </source>
</evidence>
<keyword evidence="6 8" id="KW-0687">Ribonucleoprotein</keyword>
<dbReference type="EMBL" id="LGIQ01000009">
    <property type="protein sequence ID" value="KNB70804.1"/>
    <property type="molecule type" value="Genomic_DNA"/>
</dbReference>
<dbReference type="InterPro" id="IPR040322">
    <property type="entry name" value="TROVE2"/>
</dbReference>
<evidence type="ECO:0000259" key="7">
    <source>
        <dbReference type="PROSITE" id="PS50988"/>
    </source>
</evidence>
<dbReference type="InterPro" id="IPR036465">
    <property type="entry name" value="vWFA_dom_sf"/>
</dbReference>
<evidence type="ECO:0000313" key="8">
    <source>
        <dbReference type="EMBL" id="GED66993.1"/>
    </source>
</evidence>
<keyword evidence="11" id="KW-1185">Reference proteome</keyword>
<comment type="caution">
    <text evidence="9">The sequence shown here is derived from an EMBL/GenBank/DDBJ whole genome shotgun (WGS) entry which is preliminary data.</text>
</comment>
<dbReference type="GO" id="GO:0005737">
    <property type="term" value="C:cytoplasm"/>
    <property type="evidence" value="ECO:0007669"/>
    <property type="project" value="UniProtKB-SubCell"/>
</dbReference>
<name>A0A0K9YQ09_9BACL</name>
<protein>
    <submittedName>
        <fullName evidence="8">60 kDa SS-A/Ro ribonucleoprotein</fullName>
    </submittedName>
    <submittedName>
        <fullName evidence="9">RNA-binding protein</fullName>
    </submittedName>
</protein>
<dbReference type="InterPro" id="IPR037214">
    <property type="entry name" value="TROVE_dom_sf"/>
</dbReference>
<dbReference type="PANTHER" id="PTHR14202">
    <property type="entry name" value="60 KDA RIBONUCLEOPROTEIN SSA/RO"/>
    <property type="match status" value="1"/>
</dbReference>
<dbReference type="PATRIC" id="fig|54915.3.peg.2743"/>
<dbReference type="AlphaFoldDB" id="A0A0K9YQ09"/>
<keyword evidence="3" id="KW-0963">Cytoplasm</keyword>
<keyword evidence="5" id="KW-0694">RNA-binding</keyword>
<evidence type="ECO:0000256" key="3">
    <source>
        <dbReference type="ARBA" id="ARBA00022490"/>
    </source>
</evidence>
<dbReference type="EMBL" id="BJON01000002">
    <property type="protein sequence ID" value="GED66993.1"/>
    <property type="molecule type" value="Genomic_DNA"/>
</dbReference>
<dbReference type="PANTHER" id="PTHR14202:SF0">
    <property type="entry name" value="RNA-BINDING PROTEIN RO60"/>
    <property type="match status" value="1"/>
</dbReference>
<dbReference type="OrthoDB" id="208855at2"/>
<sequence length="497" mass="56463">MGMTKKLFGAQLPTTHNKDGYSAYIRSLEEQYLQTLLTNTLGNTFYADQNQIMEEAHELHHEIAKQNPQFMAKALVFARNEGFMRMQPLFGLAILSLYRPDLFAAVFMQVVRIPSDLSDFLTILKSMGRGEGGRAVKRQVNRFLTNITEYWALKYNGRGRGYSLGDVIATAHPKPIDLKQQALFRYLRGHEVNKALLPQIEAVEKLKQAQTEAEQIEWIHAGKLPYETVTSAIRPTKAIWEALLYQMPVFALLRHLQALTRAGVFADSDHLDYAVSRLTDRHALQKTKILPFQFARAFEQVEHPVLRDALREAVDLTFDNLPELGEKTAIFLDISGSMRGDYLQIGSVFALALYKKTKGNSIFWLFDTNVEDAKPSRHDSILSQAEKIRARGGTDTGAPVRRLTREGKHVEQIIIITDEQQNSGSPFYRDLLKYRSAVNPDVKAFIVDIAPFRHAMVPPQDEKTFYIYGWSDTVLSYIAQTIQGYDTMVEKVNALSL</sequence>
<dbReference type="PROSITE" id="PS50988">
    <property type="entry name" value="TROVE"/>
    <property type="match status" value="1"/>
</dbReference>
<evidence type="ECO:0000256" key="1">
    <source>
        <dbReference type="ARBA" id="ARBA00004496"/>
    </source>
</evidence>
<dbReference type="GO" id="GO:0046872">
    <property type="term" value="F:metal ion binding"/>
    <property type="evidence" value="ECO:0007669"/>
    <property type="project" value="UniProtKB-KW"/>
</dbReference>
<comment type="subcellular location">
    <subcellularLocation>
        <location evidence="1">Cytoplasm</location>
    </subcellularLocation>
</comment>
<evidence type="ECO:0000256" key="4">
    <source>
        <dbReference type="ARBA" id="ARBA00022723"/>
    </source>
</evidence>
<proteinExistence type="inferred from homology"/>
<dbReference type="SUPFAM" id="SSF140864">
    <property type="entry name" value="TROVE domain-like"/>
    <property type="match status" value="1"/>
</dbReference>
<evidence type="ECO:0000313" key="11">
    <source>
        <dbReference type="Proteomes" id="UP000319578"/>
    </source>
</evidence>